<evidence type="ECO:0000256" key="2">
    <source>
        <dbReference type="ARBA" id="ARBA00022448"/>
    </source>
</evidence>
<reference evidence="12 13" key="1">
    <citation type="submission" date="2014-08" db="EMBL/GenBank/DDBJ databases">
        <title>Clostridium innocuum, an unnegligible vancomycin-resistant pathogen causing extra-intestinal infections.</title>
        <authorList>
            <person name="Feng Y."/>
            <person name="Chiu C.-H."/>
        </authorList>
    </citation>
    <scope>NUCLEOTIDE SEQUENCE [LARGE SCALE GENOMIC DNA]</scope>
    <source>
        <strain evidence="12 13">AN88</strain>
    </source>
</reference>
<evidence type="ECO:0000259" key="11">
    <source>
        <dbReference type="PROSITE" id="PS50929"/>
    </source>
</evidence>
<evidence type="ECO:0000256" key="6">
    <source>
        <dbReference type="ARBA" id="ARBA00022840"/>
    </source>
</evidence>
<dbReference type="InterPro" id="IPR036640">
    <property type="entry name" value="ABC1_TM_sf"/>
</dbReference>
<feature type="domain" description="ABC transporter" evidence="10">
    <location>
        <begin position="332"/>
        <end position="567"/>
    </location>
</feature>
<evidence type="ECO:0000256" key="1">
    <source>
        <dbReference type="ARBA" id="ARBA00004651"/>
    </source>
</evidence>
<dbReference type="CDD" id="cd18548">
    <property type="entry name" value="ABC_6TM_Tm287_like"/>
    <property type="match status" value="1"/>
</dbReference>
<feature type="transmembrane region" description="Helical" evidence="9">
    <location>
        <begin position="135"/>
        <end position="152"/>
    </location>
</feature>
<evidence type="ECO:0000256" key="7">
    <source>
        <dbReference type="ARBA" id="ARBA00022989"/>
    </source>
</evidence>
<protein>
    <submittedName>
        <fullName evidence="12">ABC transporter</fullName>
    </submittedName>
</protein>
<evidence type="ECO:0000256" key="5">
    <source>
        <dbReference type="ARBA" id="ARBA00022741"/>
    </source>
</evidence>
<evidence type="ECO:0000256" key="4">
    <source>
        <dbReference type="ARBA" id="ARBA00022692"/>
    </source>
</evidence>
<evidence type="ECO:0000313" key="13">
    <source>
        <dbReference type="Proteomes" id="UP000030008"/>
    </source>
</evidence>
<dbReference type="PANTHER" id="PTHR43394:SF1">
    <property type="entry name" value="ATP-BINDING CASSETTE SUB-FAMILY B MEMBER 10, MITOCHONDRIAL"/>
    <property type="match status" value="1"/>
</dbReference>
<comment type="caution">
    <text evidence="12">The sequence shown here is derived from an EMBL/GenBank/DDBJ whole genome shotgun (WGS) entry which is preliminary data.</text>
</comment>
<feature type="transmembrane region" description="Helical" evidence="9">
    <location>
        <begin position="158"/>
        <end position="175"/>
    </location>
</feature>
<evidence type="ECO:0000256" key="3">
    <source>
        <dbReference type="ARBA" id="ARBA00022475"/>
    </source>
</evidence>
<evidence type="ECO:0000256" key="9">
    <source>
        <dbReference type="SAM" id="Phobius"/>
    </source>
</evidence>
<dbReference type="GO" id="GO:0016887">
    <property type="term" value="F:ATP hydrolysis activity"/>
    <property type="evidence" value="ECO:0007669"/>
    <property type="project" value="InterPro"/>
</dbReference>
<dbReference type="SUPFAM" id="SSF52540">
    <property type="entry name" value="P-loop containing nucleoside triphosphate hydrolases"/>
    <property type="match status" value="1"/>
</dbReference>
<dbReference type="PROSITE" id="PS50893">
    <property type="entry name" value="ABC_TRANSPORTER_2"/>
    <property type="match status" value="1"/>
</dbReference>
<dbReference type="GO" id="GO:0005886">
    <property type="term" value="C:plasma membrane"/>
    <property type="evidence" value="ECO:0007669"/>
    <property type="project" value="UniProtKB-SubCell"/>
</dbReference>
<dbReference type="RefSeq" id="WP_044907695.1">
    <property type="nucleotide sequence ID" value="NZ_JQIF01000109.1"/>
</dbReference>
<dbReference type="GO" id="GO:0015421">
    <property type="term" value="F:ABC-type oligopeptide transporter activity"/>
    <property type="evidence" value="ECO:0007669"/>
    <property type="project" value="TreeGrafter"/>
</dbReference>
<dbReference type="InterPro" id="IPR039421">
    <property type="entry name" value="Type_1_exporter"/>
</dbReference>
<dbReference type="Proteomes" id="UP000030008">
    <property type="component" value="Unassembled WGS sequence"/>
</dbReference>
<sequence>MLKRMWPYMSRYKKYLAISCFCVVAETVFELIIPIIMADIIDIGVANADKDYILIKGAQMIACALIALVLGILYARYAATAGQGFGAELRKDEFVKVQSFSFANTDHFSTSSLITRLTSDVTILQTAISNGVRPIVRSPVMLLTALVLTFTINAQLAVVFLIAIPVLGIALFVIVRRVGPLYRLMQASIDKVNTIVQENLNAIRVVKSYVRGTYEEEKFEEVNDSLRSASERAFRTSVWNLPLFQLVMYTTVVCIIWFGGNMIFAGTMKVGELTGFLSYVLQILNSLMMISNVFLMLTRSIASGERILEVLDEEVDIRDLPQATASVQHGDIAFDHVYFKYREEAEEFVLSDITLHIEKGSTVGILGGTGSAKTTLVQLIPRLYDVSDGEIRIDGRNVREYPVEHLRDAVGMVLQKNTLFSGTIRENLLWGDAQASDADIAWACRIACVDEFISSFPKGYDTDLGQGGVNVSGGQKQRLCIARALLKRPKVLIFDDSTSAVDTATEASIREGLASLKDTTKIIIAQRVTSIQHADQIVILDDGKIHAIGTHDTLLASDPIYQDIYYSQQEGAGL</sequence>
<dbReference type="PROSITE" id="PS50929">
    <property type="entry name" value="ABC_TM1F"/>
    <property type="match status" value="1"/>
</dbReference>
<feature type="transmembrane region" description="Helical" evidence="9">
    <location>
        <begin position="53"/>
        <end position="75"/>
    </location>
</feature>
<keyword evidence="3" id="KW-1003">Cell membrane</keyword>
<organism evidence="12 13">
    <name type="scientific">Clostridium innocuum</name>
    <dbReference type="NCBI Taxonomy" id="1522"/>
    <lineage>
        <taxon>Bacteria</taxon>
        <taxon>Bacillati</taxon>
        <taxon>Bacillota</taxon>
        <taxon>Clostridia</taxon>
        <taxon>Eubacteriales</taxon>
        <taxon>Clostridiaceae</taxon>
        <taxon>Clostridium</taxon>
    </lineage>
</organism>
<dbReference type="PROSITE" id="PS00211">
    <property type="entry name" value="ABC_TRANSPORTER_1"/>
    <property type="match status" value="1"/>
</dbReference>
<proteinExistence type="predicted"/>
<dbReference type="Gene3D" id="1.20.1560.10">
    <property type="entry name" value="ABC transporter type 1, transmembrane domain"/>
    <property type="match status" value="1"/>
</dbReference>
<dbReference type="InterPro" id="IPR003593">
    <property type="entry name" value="AAA+_ATPase"/>
</dbReference>
<evidence type="ECO:0000259" key="10">
    <source>
        <dbReference type="PROSITE" id="PS50893"/>
    </source>
</evidence>
<gene>
    <name evidence="12" type="ORF">CIAN88_19880</name>
</gene>
<dbReference type="EMBL" id="JQIF01000109">
    <property type="protein sequence ID" value="KGJ51551.1"/>
    <property type="molecule type" value="Genomic_DNA"/>
</dbReference>
<dbReference type="InterPro" id="IPR027417">
    <property type="entry name" value="P-loop_NTPase"/>
</dbReference>
<feature type="transmembrane region" description="Helical" evidence="9">
    <location>
        <begin position="276"/>
        <end position="297"/>
    </location>
</feature>
<keyword evidence="5" id="KW-0547">Nucleotide-binding</keyword>
<keyword evidence="6" id="KW-0067">ATP-binding</keyword>
<comment type="subcellular location">
    <subcellularLocation>
        <location evidence="1">Cell membrane</location>
        <topology evidence="1">Multi-pass membrane protein</topology>
    </subcellularLocation>
</comment>
<keyword evidence="7 9" id="KW-1133">Transmembrane helix</keyword>
<dbReference type="Pfam" id="PF00005">
    <property type="entry name" value="ABC_tran"/>
    <property type="match status" value="1"/>
</dbReference>
<dbReference type="Gene3D" id="3.40.50.300">
    <property type="entry name" value="P-loop containing nucleotide triphosphate hydrolases"/>
    <property type="match status" value="1"/>
</dbReference>
<dbReference type="GO" id="GO:0005524">
    <property type="term" value="F:ATP binding"/>
    <property type="evidence" value="ECO:0007669"/>
    <property type="project" value="UniProtKB-KW"/>
</dbReference>
<dbReference type="SMART" id="SM00382">
    <property type="entry name" value="AAA"/>
    <property type="match status" value="1"/>
</dbReference>
<keyword evidence="8 9" id="KW-0472">Membrane</keyword>
<feature type="domain" description="ABC transmembrane type-1" evidence="11">
    <location>
        <begin position="17"/>
        <end position="299"/>
    </location>
</feature>
<dbReference type="InterPro" id="IPR011527">
    <property type="entry name" value="ABC1_TM_dom"/>
</dbReference>
<dbReference type="Pfam" id="PF00664">
    <property type="entry name" value="ABC_membrane"/>
    <property type="match status" value="1"/>
</dbReference>
<feature type="transmembrane region" description="Helical" evidence="9">
    <location>
        <begin position="15"/>
        <end position="41"/>
    </location>
</feature>
<keyword evidence="2" id="KW-0813">Transport</keyword>
<dbReference type="InterPro" id="IPR003439">
    <property type="entry name" value="ABC_transporter-like_ATP-bd"/>
</dbReference>
<dbReference type="AlphaFoldDB" id="A0A099I1U9"/>
<name>A0A099I1U9_CLOIN</name>
<keyword evidence="4 9" id="KW-0812">Transmembrane</keyword>
<accession>A0A099I1U9</accession>
<evidence type="ECO:0000313" key="12">
    <source>
        <dbReference type="EMBL" id="KGJ51551.1"/>
    </source>
</evidence>
<evidence type="ECO:0000256" key="8">
    <source>
        <dbReference type="ARBA" id="ARBA00023136"/>
    </source>
</evidence>
<dbReference type="FunFam" id="3.40.50.300:FF:000221">
    <property type="entry name" value="Multidrug ABC transporter ATP-binding protein"/>
    <property type="match status" value="1"/>
</dbReference>
<dbReference type="SUPFAM" id="SSF90123">
    <property type="entry name" value="ABC transporter transmembrane region"/>
    <property type="match status" value="1"/>
</dbReference>
<dbReference type="InterPro" id="IPR017871">
    <property type="entry name" value="ABC_transporter-like_CS"/>
</dbReference>
<dbReference type="PANTHER" id="PTHR43394">
    <property type="entry name" value="ATP-DEPENDENT PERMEASE MDL1, MITOCHONDRIAL"/>
    <property type="match status" value="1"/>
</dbReference>
<feature type="transmembrane region" description="Helical" evidence="9">
    <location>
        <begin position="241"/>
        <end position="264"/>
    </location>
</feature>